<dbReference type="Gene3D" id="3.30.450.20">
    <property type="entry name" value="PAS domain"/>
    <property type="match status" value="1"/>
</dbReference>
<evidence type="ECO:0000259" key="16">
    <source>
        <dbReference type="PROSITE" id="PS50109"/>
    </source>
</evidence>
<evidence type="ECO:0000256" key="12">
    <source>
        <dbReference type="ARBA" id="ARBA00023012"/>
    </source>
</evidence>
<keyword evidence="10" id="KW-0067">ATP-binding</keyword>
<evidence type="ECO:0000256" key="2">
    <source>
        <dbReference type="ARBA" id="ARBA00004651"/>
    </source>
</evidence>
<dbReference type="SMART" id="SM00387">
    <property type="entry name" value="HATPase_c"/>
    <property type="match status" value="1"/>
</dbReference>
<reference evidence="17 18" key="1">
    <citation type="submission" date="2019-09" db="EMBL/GenBank/DDBJ databases">
        <title>Phylogeny of genus Pseudoclavibacter and closely related genus.</title>
        <authorList>
            <person name="Li Y."/>
        </authorList>
    </citation>
    <scope>NUCLEOTIDE SEQUENCE [LARGE SCALE GENOMIC DNA]</scope>
    <source>
        <strain evidence="17 18">KCTC 13959</strain>
    </source>
</reference>
<evidence type="ECO:0000256" key="11">
    <source>
        <dbReference type="ARBA" id="ARBA00022989"/>
    </source>
</evidence>
<dbReference type="InterPro" id="IPR004358">
    <property type="entry name" value="Sig_transdc_His_kin-like_C"/>
</dbReference>
<keyword evidence="13 15" id="KW-0472">Membrane</keyword>
<dbReference type="Pfam" id="PF02518">
    <property type="entry name" value="HATPase_c"/>
    <property type="match status" value="1"/>
</dbReference>
<evidence type="ECO:0000256" key="14">
    <source>
        <dbReference type="SAM" id="MobiDB-lite"/>
    </source>
</evidence>
<keyword evidence="4" id="KW-1003">Cell membrane</keyword>
<evidence type="ECO:0000256" key="9">
    <source>
        <dbReference type="ARBA" id="ARBA00022777"/>
    </source>
</evidence>
<dbReference type="InterPro" id="IPR036890">
    <property type="entry name" value="HATPase_C_sf"/>
</dbReference>
<keyword evidence="8" id="KW-0547">Nucleotide-binding</keyword>
<feature type="transmembrane region" description="Helical" evidence="15">
    <location>
        <begin position="210"/>
        <end position="231"/>
    </location>
</feature>
<dbReference type="InterPro" id="IPR033463">
    <property type="entry name" value="sCache_3"/>
</dbReference>
<dbReference type="GO" id="GO:0005886">
    <property type="term" value="C:plasma membrane"/>
    <property type="evidence" value="ECO:0007669"/>
    <property type="project" value="UniProtKB-SubCell"/>
</dbReference>
<protein>
    <recommendedName>
        <fullName evidence="3">histidine kinase</fullName>
        <ecNumber evidence="3">2.7.13.3</ecNumber>
    </recommendedName>
</protein>
<feature type="transmembrane region" description="Helical" evidence="15">
    <location>
        <begin position="21"/>
        <end position="42"/>
    </location>
</feature>
<keyword evidence="11 15" id="KW-1133">Transmembrane helix</keyword>
<evidence type="ECO:0000313" key="17">
    <source>
        <dbReference type="EMBL" id="KAB1642627.1"/>
    </source>
</evidence>
<dbReference type="EC" id="2.7.13.3" evidence="3"/>
<keyword evidence="5" id="KW-0597">Phosphoprotein</keyword>
<keyword evidence="6" id="KW-0808">Transferase</keyword>
<evidence type="ECO:0000256" key="5">
    <source>
        <dbReference type="ARBA" id="ARBA00022553"/>
    </source>
</evidence>
<comment type="subcellular location">
    <subcellularLocation>
        <location evidence="2">Cell membrane</location>
        <topology evidence="2">Multi-pass membrane protein</topology>
    </subcellularLocation>
</comment>
<evidence type="ECO:0000313" key="18">
    <source>
        <dbReference type="Proteomes" id="UP000433493"/>
    </source>
</evidence>
<dbReference type="PANTHER" id="PTHR43065">
    <property type="entry name" value="SENSOR HISTIDINE KINASE"/>
    <property type="match status" value="1"/>
</dbReference>
<dbReference type="GO" id="GO:0000155">
    <property type="term" value="F:phosphorelay sensor kinase activity"/>
    <property type="evidence" value="ECO:0007669"/>
    <property type="project" value="InterPro"/>
</dbReference>
<feature type="domain" description="Histidine kinase" evidence="16">
    <location>
        <begin position="266"/>
        <end position="488"/>
    </location>
</feature>
<dbReference type="InterPro" id="IPR005467">
    <property type="entry name" value="His_kinase_dom"/>
</dbReference>
<gene>
    <name evidence="17" type="ORF">F8O05_09165</name>
</gene>
<comment type="caution">
    <text evidence="17">The sequence shown here is derived from an EMBL/GenBank/DDBJ whole genome shotgun (WGS) entry which is preliminary data.</text>
</comment>
<evidence type="ECO:0000256" key="13">
    <source>
        <dbReference type="ARBA" id="ARBA00023136"/>
    </source>
</evidence>
<evidence type="ECO:0000256" key="1">
    <source>
        <dbReference type="ARBA" id="ARBA00000085"/>
    </source>
</evidence>
<feature type="transmembrane region" description="Helical" evidence="15">
    <location>
        <begin position="54"/>
        <end position="75"/>
    </location>
</feature>
<dbReference type="Proteomes" id="UP000433493">
    <property type="component" value="Unassembled WGS sequence"/>
</dbReference>
<evidence type="ECO:0000256" key="6">
    <source>
        <dbReference type="ARBA" id="ARBA00022679"/>
    </source>
</evidence>
<dbReference type="InterPro" id="IPR016120">
    <property type="entry name" value="Sig_transdc_His_kin_SpoOB"/>
</dbReference>
<keyword evidence="7 15" id="KW-0812">Transmembrane</keyword>
<keyword evidence="9" id="KW-0418">Kinase</keyword>
<dbReference type="GO" id="GO:0005524">
    <property type="term" value="F:ATP binding"/>
    <property type="evidence" value="ECO:0007669"/>
    <property type="project" value="UniProtKB-KW"/>
</dbReference>
<feature type="region of interest" description="Disordered" evidence="14">
    <location>
        <begin position="489"/>
        <end position="526"/>
    </location>
</feature>
<dbReference type="InterPro" id="IPR029151">
    <property type="entry name" value="Sensor-like_sf"/>
</dbReference>
<dbReference type="PROSITE" id="PS50109">
    <property type="entry name" value="HIS_KIN"/>
    <property type="match status" value="1"/>
</dbReference>
<dbReference type="InterPro" id="IPR003594">
    <property type="entry name" value="HATPase_dom"/>
</dbReference>
<dbReference type="SUPFAM" id="SSF55890">
    <property type="entry name" value="Sporulation response regulatory protein Spo0B"/>
    <property type="match status" value="1"/>
</dbReference>
<dbReference type="AlphaFoldDB" id="A0A7J5BA45"/>
<keyword evidence="12" id="KW-0902">Two-component regulatory system</keyword>
<comment type="catalytic activity">
    <reaction evidence="1">
        <text>ATP + protein L-histidine = ADP + protein N-phospho-L-histidine.</text>
        <dbReference type="EC" id="2.7.13.3"/>
    </reaction>
</comment>
<dbReference type="OrthoDB" id="9792686at2"/>
<dbReference type="Gene3D" id="3.30.565.10">
    <property type="entry name" value="Histidine kinase-like ATPase, C-terminal domain"/>
    <property type="match status" value="1"/>
</dbReference>
<keyword evidence="18" id="KW-1185">Reference proteome</keyword>
<name>A0A7J5BA45_9MICO</name>
<proteinExistence type="predicted"/>
<sequence>MLFRGGPLPRVRRHTMLESDAEVRLVVILFVTTIAATGRNAMAATHTRRSAASGVFLIIVIAVFLLSAALFALLVSMGRLHASEKAEDVTEAVSVTLADLELVQDAMLSDNPTAILQPVTQQIVDHSDVDFITIMTPEGVRVTHPIPEEIGQQYTGVIPEEPTIAVGTFMGQLGESLRTIVPIQVDGEVVGWVATGQTLVTISEEALKQLPISIVAFVVLLAFGILVAVLARRMIWKLAGDLPASEIRSTITARESIRTLSDALRSQTHEYRNRMHTAVGLLELERSSEAVQLLTQTEQQSQFLLDFVDAHDRLDPAIISLLLGKASQAKERGIEWSMEVAPDTPRSVLGAVDCVAVVGNILDNAMDAAMDSATSTVANDTAATGTVTTGAAVTDTVATGTEAPWVEVSLHASVSGDLEIVVMDSGDGIPEDLRERVLDPGFSTKPAGSAGRGVGLALVTQVLAGVGGELELATELPMTVTVRIPAARAPGPGTTGIGTSSIATSNVANSGTGTSTAASSETGDAS</sequence>
<evidence type="ECO:0000256" key="8">
    <source>
        <dbReference type="ARBA" id="ARBA00022741"/>
    </source>
</evidence>
<accession>A0A7J5BA45</accession>
<evidence type="ECO:0000256" key="3">
    <source>
        <dbReference type="ARBA" id="ARBA00012438"/>
    </source>
</evidence>
<evidence type="ECO:0000256" key="7">
    <source>
        <dbReference type="ARBA" id="ARBA00022692"/>
    </source>
</evidence>
<dbReference type="SUPFAM" id="SSF55874">
    <property type="entry name" value="ATPase domain of HSP90 chaperone/DNA topoisomerase II/histidine kinase"/>
    <property type="match status" value="1"/>
</dbReference>
<dbReference type="EMBL" id="WBKB01000005">
    <property type="protein sequence ID" value="KAB1642627.1"/>
    <property type="molecule type" value="Genomic_DNA"/>
</dbReference>
<dbReference type="Pfam" id="PF17203">
    <property type="entry name" value="sCache_3_2"/>
    <property type="match status" value="1"/>
</dbReference>
<evidence type="ECO:0000256" key="15">
    <source>
        <dbReference type="SAM" id="Phobius"/>
    </source>
</evidence>
<evidence type="ECO:0000256" key="4">
    <source>
        <dbReference type="ARBA" id="ARBA00022475"/>
    </source>
</evidence>
<evidence type="ECO:0000256" key="10">
    <source>
        <dbReference type="ARBA" id="ARBA00022840"/>
    </source>
</evidence>
<dbReference type="SUPFAM" id="SSF103190">
    <property type="entry name" value="Sensory domain-like"/>
    <property type="match status" value="1"/>
</dbReference>
<organism evidence="17 18">
    <name type="scientific">Gulosibacter chungangensis</name>
    <dbReference type="NCBI Taxonomy" id="979746"/>
    <lineage>
        <taxon>Bacteria</taxon>
        <taxon>Bacillati</taxon>
        <taxon>Actinomycetota</taxon>
        <taxon>Actinomycetes</taxon>
        <taxon>Micrococcales</taxon>
        <taxon>Microbacteriaceae</taxon>
        <taxon>Gulosibacter</taxon>
    </lineage>
</organism>
<dbReference type="PRINTS" id="PR00344">
    <property type="entry name" value="BCTRLSENSOR"/>
</dbReference>